<name>A0A8B6E600_MYTGA</name>
<dbReference type="AlphaFoldDB" id="A0A8B6E600"/>
<keyword evidence="6 8" id="KW-0472">Membrane</keyword>
<keyword evidence="3 8" id="KW-0812">Transmembrane</keyword>
<dbReference type="GO" id="GO:0042246">
    <property type="term" value="P:tissue regeneration"/>
    <property type="evidence" value="ECO:0007669"/>
    <property type="project" value="InterPro"/>
</dbReference>
<evidence type="ECO:0000256" key="4">
    <source>
        <dbReference type="ARBA" id="ARBA00022889"/>
    </source>
</evidence>
<accession>A0A8B6E600</accession>
<evidence type="ECO:0000313" key="10">
    <source>
        <dbReference type="Proteomes" id="UP000596742"/>
    </source>
</evidence>
<dbReference type="EMBL" id="UYJE01004674">
    <property type="protein sequence ID" value="VDI30243.1"/>
    <property type="molecule type" value="Genomic_DNA"/>
</dbReference>
<dbReference type="PANTHER" id="PTHR12316:SF17">
    <property type="entry name" value="NINJURIN C, ISOFORM D"/>
    <property type="match status" value="1"/>
</dbReference>
<sequence length="137" mass="15126">MQKGKSNEVVPSDTSKSKQQTIKKSDKRSYDKKKTLGQGLLDVSLLASNVAILKAVVKAGPSYEYFVPMIVFIALSLFVIIVVAILLLIIGTTEYMNNIRKKSLERLVIASIIFILFVLVFNTFIGALGLKADDEDD</sequence>
<feature type="region of interest" description="Disordered" evidence="7">
    <location>
        <begin position="1"/>
        <end position="32"/>
    </location>
</feature>
<dbReference type="GO" id="GO:0007155">
    <property type="term" value="P:cell adhesion"/>
    <property type="evidence" value="ECO:0007669"/>
    <property type="project" value="UniProtKB-KW"/>
</dbReference>
<feature type="transmembrane region" description="Helical" evidence="8">
    <location>
        <begin position="69"/>
        <end position="95"/>
    </location>
</feature>
<comment type="caution">
    <text evidence="9">The sequence shown here is derived from an EMBL/GenBank/DDBJ whole genome shotgun (WGS) entry which is preliminary data.</text>
</comment>
<feature type="transmembrane region" description="Helical" evidence="8">
    <location>
        <begin position="36"/>
        <end position="57"/>
    </location>
</feature>
<keyword evidence="5 8" id="KW-1133">Transmembrane helix</keyword>
<comment type="subcellular location">
    <subcellularLocation>
        <location evidence="1">Membrane</location>
        <topology evidence="1">Multi-pass membrane protein</topology>
    </subcellularLocation>
</comment>
<organism evidence="9 10">
    <name type="scientific">Mytilus galloprovincialis</name>
    <name type="common">Mediterranean mussel</name>
    <dbReference type="NCBI Taxonomy" id="29158"/>
    <lineage>
        <taxon>Eukaryota</taxon>
        <taxon>Metazoa</taxon>
        <taxon>Spiralia</taxon>
        <taxon>Lophotrochozoa</taxon>
        <taxon>Mollusca</taxon>
        <taxon>Bivalvia</taxon>
        <taxon>Autobranchia</taxon>
        <taxon>Pteriomorphia</taxon>
        <taxon>Mytilida</taxon>
        <taxon>Mytiloidea</taxon>
        <taxon>Mytilidae</taxon>
        <taxon>Mytilinae</taxon>
        <taxon>Mytilus</taxon>
    </lineage>
</organism>
<dbReference type="Pfam" id="PF04923">
    <property type="entry name" value="Ninjurin"/>
    <property type="match status" value="1"/>
</dbReference>
<evidence type="ECO:0000256" key="2">
    <source>
        <dbReference type="ARBA" id="ARBA00008141"/>
    </source>
</evidence>
<evidence type="ECO:0000256" key="8">
    <source>
        <dbReference type="SAM" id="Phobius"/>
    </source>
</evidence>
<evidence type="ECO:0000256" key="7">
    <source>
        <dbReference type="SAM" id="MobiDB-lite"/>
    </source>
</evidence>
<evidence type="ECO:0000256" key="3">
    <source>
        <dbReference type="ARBA" id="ARBA00022692"/>
    </source>
</evidence>
<reference evidence="9" key="1">
    <citation type="submission" date="2018-11" db="EMBL/GenBank/DDBJ databases">
        <authorList>
            <person name="Alioto T."/>
            <person name="Alioto T."/>
        </authorList>
    </citation>
    <scope>NUCLEOTIDE SEQUENCE</scope>
</reference>
<dbReference type="GO" id="GO:0016020">
    <property type="term" value="C:membrane"/>
    <property type="evidence" value="ECO:0007669"/>
    <property type="project" value="UniProtKB-SubCell"/>
</dbReference>
<proteinExistence type="inferred from homology"/>
<evidence type="ECO:0000256" key="5">
    <source>
        <dbReference type="ARBA" id="ARBA00022989"/>
    </source>
</evidence>
<keyword evidence="10" id="KW-1185">Reference proteome</keyword>
<keyword evidence="4" id="KW-0130">Cell adhesion</keyword>
<gene>
    <name evidence="9" type="ORF">MGAL_10B040244</name>
</gene>
<dbReference type="Proteomes" id="UP000596742">
    <property type="component" value="Unassembled WGS sequence"/>
</dbReference>
<evidence type="ECO:0008006" key="11">
    <source>
        <dbReference type="Google" id="ProtNLM"/>
    </source>
</evidence>
<feature type="compositionally biased region" description="Low complexity" evidence="7">
    <location>
        <begin position="12"/>
        <end position="22"/>
    </location>
</feature>
<feature type="compositionally biased region" description="Basic and acidic residues" evidence="7">
    <location>
        <begin position="23"/>
        <end position="32"/>
    </location>
</feature>
<evidence type="ECO:0000256" key="1">
    <source>
        <dbReference type="ARBA" id="ARBA00004141"/>
    </source>
</evidence>
<comment type="similarity">
    <text evidence="2">Belongs to the ninjurin family.</text>
</comment>
<protein>
    <recommendedName>
        <fullName evidence="11">Ninjurin-2</fullName>
    </recommendedName>
</protein>
<dbReference type="InterPro" id="IPR007007">
    <property type="entry name" value="Ninjurin"/>
</dbReference>
<evidence type="ECO:0000256" key="6">
    <source>
        <dbReference type="ARBA" id="ARBA00023136"/>
    </source>
</evidence>
<dbReference type="PANTHER" id="PTHR12316">
    <property type="entry name" value="NINJURIN-RELATED"/>
    <property type="match status" value="1"/>
</dbReference>
<evidence type="ECO:0000313" key="9">
    <source>
        <dbReference type="EMBL" id="VDI30243.1"/>
    </source>
</evidence>
<feature type="transmembrane region" description="Helical" evidence="8">
    <location>
        <begin position="107"/>
        <end position="130"/>
    </location>
</feature>